<name>A0A418QQT3_9BACT</name>
<evidence type="ECO:0000313" key="3">
    <source>
        <dbReference type="Proteomes" id="UP000284250"/>
    </source>
</evidence>
<keyword evidence="3" id="KW-1185">Reference proteome</keyword>
<comment type="caution">
    <text evidence="2">The sequence shown here is derived from an EMBL/GenBank/DDBJ whole genome shotgun (WGS) entry which is preliminary data.</text>
</comment>
<protein>
    <submittedName>
        <fullName evidence="2">DUF262 domain-containing protein</fullName>
    </submittedName>
</protein>
<dbReference type="PANTHER" id="PTHR39639">
    <property type="entry name" value="CHROMOSOME 16, WHOLE GENOME SHOTGUN SEQUENCE"/>
    <property type="match status" value="1"/>
</dbReference>
<dbReference type="Proteomes" id="UP000284250">
    <property type="component" value="Unassembled WGS sequence"/>
</dbReference>
<dbReference type="RefSeq" id="WP_119656837.1">
    <property type="nucleotide sequence ID" value="NZ_JBHUOI010000038.1"/>
</dbReference>
<gene>
    <name evidence="2" type="ORF">D0T11_16130</name>
</gene>
<dbReference type="InterPro" id="IPR004919">
    <property type="entry name" value="GmrSD_N"/>
</dbReference>
<dbReference type="PANTHER" id="PTHR39639:SF1">
    <property type="entry name" value="DUF262 DOMAIN-CONTAINING PROTEIN"/>
    <property type="match status" value="1"/>
</dbReference>
<proteinExistence type="predicted"/>
<dbReference type="AlphaFoldDB" id="A0A418QQT3"/>
<dbReference type="EMBL" id="QYCN01000028">
    <property type="protein sequence ID" value="RIY07607.1"/>
    <property type="molecule type" value="Genomic_DNA"/>
</dbReference>
<sequence>MKMISGRRALDKVYKRRDRYDIPDWQRDEVWDIKKKQKLIDSILKGWRLPKFYLLKTAEDEYEVVDGQQRLSSIIEFFNNELALSEESAKKFGDSYYKDLPPRISDNFDDFEIDFDEIQGAEDEELKEFFQRLQEGLPLTSSEKLNSVHSKLRNFCKEISNTSFFKNKVFISDNRFSYFDIATKVVTLEIEGITSGIRYEDIFKVFKANVEFSVQSAVGKRITDTFNYLDKVFPERSPLLKNRTVIQSYATFIAGFISTGKAKGQEPRIKAFFENFTTGLVKQIELGKGGNDMDYLKFQRSISANVKSGASTRQDVLMRKILQSDPILASLFGPTKITQSGIDTNIRALSDSISNRIAISNAAFSSLHGEDLFKATNKTVQALKILGEPIKNLTDYKLLIDNLYFLFKESIGQRLGEKVPQSFIDVNALRTEIEHDVDHGDKSRIRSKRKKIGETFKKYSGTTSPQTLAPEMFPVFQLQLLSKLEEDIQLLAIS</sequence>
<feature type="domain" description="GmrSD restriction endonucleases N-terminal" evidence="1">
    <location>
        <begin position="13"/>
        <end position="201"/>
    </location>
</feature>
<evidence type="ECO:0000259" key="1">
    <source>
        <dbReference type="Pfam" id="PF03235"/>
    </source>
</evidence>
<reference evidence="2 3" key="1">
    <citation type="submission" date="2019-01" db="EMBL/GenBank/DDBJ databases">
        <title>Hymenobacter humicola sp. nov., isolated from soils in Antarctica.</title>
        <authorList>
            <person name="Sedlacek I."/>
            <person name="Holochova P."/>
            <person name="Kralova S."/>
            <person name="Pantucek R."/>
            <person name="Stankova E."/>
            <person name="Vrbovska V."/>
            <person name="Kristofova L."/>
            <person name="Svec P."/>
            <person name="Busse H.-J."/>
        </authorList>
    </citation>
    <scope>NUCLEOTIDE SEQUENCE [LARGE SCALE GENOMIC DNA]</scope>
    <source>
        <strain evidence="2 3">CCM 8852</strain>
    </source>
</reference>
<organism evidence="2 3">
    <name type="scientific">Hymenobacter rubripertinctus</name>
    <dbReference type="NCBI Taxonomy" id="2029981"/>
    <lineage>
        <taxon>Bacteria</taxon>
        <taxon>Pseudomonadati</taxon>
        <taxon>Bacteroidota</taxon>
        <taxon>Cytophagia</taxon>
        <taxon>Cytophagales</taxon>
        <taxon>Hymenobacteraceae</taxon>
        <taxon>Hymenobacter</taxon>
    </lineage>
</organism>
<evidence type="ECO:0000313" key="2">
    <source>
        <dbReference type="EMBL" id="RIY07607.1"/>
    </source>
</evidence>
<accession>A0A418QQT3</accession>
<dbReference type="Pfam" id="PF03235">
    <property type="entry name" value="GmrSD_N"/>
    <property type="match status" value="1"/>
</dbReference>
<dbReference type="OrthoDB" id="9764212at2"/>